<comment type="caution">
    <text evidence="1">The sequence shown here is derived from an EMBL/GenBank/DDBJ whole genome shotgun (WGS) entry which is preliminary data.</text>
</comment>
<organism evidence="1 2">
    <name type="scientific">Portunus trituberculatus</name>
    <name type="common">Swimming crab</name>
    <name type="synonym">Neptunus trituberculatus</name>
    <dbReference type="NCBI Taxonomy" id="210409"/>
    <lineage>
        <taxon>Eukaryota</taxon>
        <taxon>Metazoa</taxon>
        <taxon>Ecdysozoa</taxon>
        <taxon>Arthropoda</taxon>
        <taxon>Crustacea</taxon>
        <taxon>Multicrustacea</taxon>
        <taxon>Malacostraca</taxon>
        <taxon>Eumalacostraca</taxon>
        <taxon>Eucarida</taxon>
        <taxon>Decapoda</taxon>
        <taxon>Pleocyemata</taxon>
        <taxon>Brachyura</taxon>
        <taxon>Eubrachyura</taxon>
        <taxon>Portunoidea</taxon>
        <taxon>Portunidae</taxon>
        <taxon>Portuninae</taxon>
        <taxon>Portunus</taxon>
    </lineage>
</organism>
<dbReference type="Proteomes" id="UP000324222">
    <property type="component" value="Unassembled WGS sequence"/>
</dbReference>
<name>A0A5B7E9T6_PORTR</name>
<protein>
    <submittedName>
        <fullName evidence="1">Uncharacterized protein</fullName>
    </submittedName>
</protein>
<accession>A0A5B7E9T6</accession>
<evidence type="ECO:0000313" key="1">
    <source>
        <dbReference type="EMBL" id="MPC29966.1"/>
    </source>
</evidence>
<gene>
    <name evidence="1" type="ORF">E2C01_023220</name>
</gene>
<reference evidence="1 2" key="1">
    <citation type="submission" date="2019-05" db="EMBL/GenBank/DDBJ databases">
        <title>Another draft genome of Portunus trituberculatus and its Hox gene families provides insights of decapod evolution.</title>
        <authorList>
            <person name="Jeong J.-H."/>
            <person name="Song I."/>
            <person name="Kim S."/>
            <person name="Choi T."/>
            <person name="Kim D."/>
            <person name="Ryu S."/>
            <person name="Kim W."/>
        </authorList>
    </citation>
    <scope>NUCLEOTIDE SEQUENCE [LARGE SCALE GENOMIC DNA]</scope>
    <source>
        <tissue evidence="1">Muscle</tissue>
    </source>
</reference>
<proteinExistence type="predicted"/>
<keyword evidence="2" id="KW-1185">Reference proteome</keyword>
<evidence type="ECO:0000313" key="2">
    <source>
        <dbReference type="Proteomes" id="UP000324222"/>
    </source>
</evidence>
<dbReference type="AlphaFoldDB" id="A0A5B7E9T6"/>
<sequence>MHANLTNLTRKCCDGEVQALPSSEVLVWQYHMRRWGGASPSTPLGTANRQPRAPTRLLEKIPRYLRKPFSQA</sequence>
<dbReference type="EMBL" id="VSRR010002167">
    <property type="protein sequence ID" value="MPC29966.1"/>
    <property type="molecule type" value="Genomic_DNA"/>
</dbReference>